<dbReference type="RefSeq" id="WP_035598546.1">
    <property type="nucleotide sequence ID" value="NZ_ARYM01000012.1"/>
</dbReference>
<feature type="transmembrane region" description="Helical" evidence="4">
    <location>
        <begin position="222"/>
        <end position="242"/>
    </location>
</feature>
<gene>
    <name evidence="6" type="ORF">HPO_11119</name>
</gene>
<evidence type="ECO:0000256" key="4">
    <source>
        <dbReference type="SAM" id="Phobius"/>
    </source>
</evidence>
<feature type="transmembrane region" description="Helical" evidence="4">
    <location>
        <begin position="141"/>
        <end position="162"/>
    </location>
</feature>
<protein>
    <submittedName>
        <fullName evidence="6">Major facilitator family transporter</fullName>
    </submittedName>
</protein>
<evidence type="ECO:0000256" key="3">
    <source>
        <dbReference type="ARBA" id="ARBA00023136"/>
    </source>
</evidence>
<feature type="transmembrane region" description="Helical" evidence="4">
    <location>
        <begin position="305"/>
        <end position="323"/>
    </location>
</feature>
<evidence type="ECO:0000259" key="5">
    <source>
        <dbReference type="PROSITE" id="PS50850"/>
    </source>
</evidence>
<organism evidence="6 7">
    <name type="scientific">Hyphomonas polymorpha PS728</name>
    <dbReference type="NCBI Taxonomy" id="1280954"/>
    <lineage>
        <taxon>Bacteria</taxon>
        <taxon>Pseudomonadati</taxon>
        <taxon>Pseudomonadota</taxon>
        <taxon>Alphaproteobacteria</taxon>
        <taxon>Hyphomonadales</taxon>
        <taxon>Hyphomonadaceae</taxon>
        <taxon>Hyphomonas</taxon>
    </lineage>
</organism>
<evidence type="ECO:0000256" key="1">
    <source>
        <dbReference type="ARBA" id="ARBA00022692"/>
    </source>
</evidence>
<proteinExistence type="predicted"/>
<feature type="transmembrane region" description="Helical" evidence="4">
    <location>
        <begin position="254"/>
        <end position="274"/>
    </location>
</feature>
<dbReference type="Pfam" id="PF07690">
    <property type="entry name" value="MFS_1"/>
    <property type="match status" value="1"/>
</dbReference>
<comment type="caution">
    <text evidence="6">The sequence shown here is derived from an EMBL/GenBank/DDBJ whole genome shotgun (WGS) entry which is preliminary data.</text>
</comment>
<dbReference type="InterPro" id="IPR050327">
    <property type="entry name" value="Proton-linked_MCT"/>
</dbReference>
<dbReference type="InterPro" id="IPR036259">
    <property type="entry name" value="MFS_trans_sf"/>
</dbReference>
<accession>A0A062VF93</accession>
<dbReference type="GO" id="GO:0016020">
    <property type="term" value="C:membrane"/>
    <property type="evidence" value="ECO:0007669"/>
    <property type="project" value="InterPro"/>
</dbReference>
<dbReference type="InterPro" id="IPR011701">
    <property type="entry name" value="MFS"/>
</dbReference>
<dbReference type="GO" id="GO:0022857">
    <property type="term" value="F:transmembrane transporter activity"/>
    <property type="evidence" value="ECO:0007669"/>
    <property type="project" value="InterPro"/>
</dbReference>
<dbReference type="InterPro" id="IPR020846">
    <property type="entry name" value="MFS_dom"/>
</dbReference>
<evidence type="ECO:0000313" key="7">
    <source>
        <dbReference type="Proteomes" id="UP000027100"/>
    </source>
</evidence>
<dbReference type="eggNOG" id="COG2223">
    <property type="taxonomic scope" value="Bacteria"/>
</dbReference>
<keyword evidence="2 4" id="KW-1133">Transmembrane helix</keyword>
<feature type="transmembrane region" description="Helical" evidence="4">
    <location>
        <begin position="365"/>
        <end position="385"/>
    </location>
</feature>
<feature type="transmembrane region" description="Helical" evidence="4">
    <location>
        <begin position="182"/>
        <end position="202"/>
    </location>
</feature>
<dbReference type="PANTHER" id="PTHR11360:SF284">
    <property type="entry name" value="EG:103B4.3 PROTEIN-RELATED"/>
    <property type="match status" value="1"/>
</dbReference>
<dbReference type="Proteomes" id="UP000027100">
    <property type="component" value="Unassembled WGS sequence"/>
</dbReference>
<feature type="domain" description="Major facilitator superfamily (MFS) profile" evidence="5">
    <location>
        <begin position="15"/>
        <end position="498"/>
    </location>
</feature>
<feature type="transmembrane region" description="Helical" evidence="4">
    <location>
        <begin position="84"/>
        <end position="102"/>
    </location>
</feature>
<dbReference type="PROSITE" id="PS50850">
    <property type="entry name" value="MFS"/>
    <property type="match status" value="1"/>
</dbReference>
<feature type="transmembrane region" description="Helical" evidence="4">
    <location>
        <begin position="429"/>
        <end position="452"/>
    </location>
</feature>
<feature type="transmembrane region" description="Helical" evidence="4">
    <location>
        <begin position="12"/>
        <end position="34"/>
    </location>
</feature>
<feature type="transmembrane region" description="Helical" evidence="4">
    <location>
        <begin position="397"/>
        <end position="417"/>
    </location>
</feature>
<dbReference type="STRING" id="1280954.HPO_11119"/>
<feature type="transmembrane region" description="Helical" evidence="4">
    <location>
        <begin position="54"/>
        <end position="72"/>
    </location>
</feature>
<dbReference type="SUPFAM" id="SSF103473">
    <property type="entry name" value="MFS general substrate transporter"/>
    <property type="match status" value="1"/>
</dbReference>
<dbReference type="Gene3D" id="1.20.1250.20">
    <property type="entry name" value="MFS general substrate transporter like domains"/>
    <property type="match status" value="2"/>
</dbReference>
<keyword evidence="7" id="KW-1185">Reference proteome</keyword>
<keyword evidence="3 4" id="KW-0472">Membrane</keyword>
<dbReference type="PRINTS" id="PR01988">
    <property type="entry name" value="EXPORTERBACE"/>
</dbReference>
<dbReference type="PATRIC" id="fig|1280954.3.peg.2253"/>
<feature type="transmembrane region" description="Helical" evidence="4">
    <location>
        <begin position="472"/>
        <end position="493"/>
    </location>
</feature>
<dbReference type="OrthoDB" id="9796632at2"/>
<sequence>MAETGEFSRGWPVVSAAAIGVGLGLSPLPFYTIGVMIPPMLAEFGPMGWAPGDILNALAIYTFGVFVAAPMVGIMAQRFGARRVALISTVTFSLAMMALAFNNGSKPLYIFLWLLLAFAGAGTLPITFTRPVAAWFEKNRGIVLGIALIATGVSGALAKFFAQYIVSNPEWHFFNGSGWRSAYVLLALLPLTISLPMSILSLRDIDDKPASTSPLVRLKLPILGISLLGTLGLSAIVWMQVLPLINMHGPRLEYLMAIAFSIMMLLPVLAMIVFDIRKSPPVPVEGKAVVMTGMSLAAAAKDWRFWLLGICFMPISYAVGAVIPNIERILVHQSFDINEAVGLATLTGLAVLLGRAVGGYLIDRFWAPAVAFAFLASPAIALWLLGQPGLTPGMATIAILMIGFGAGVEYDFMAYIVSKYFGMKSYTAIYGALYAFFAVGAGLGPSIMTDIADGRGIHFLGANTGILPGHDWQWTLTSAAIILFISTLPILALGKYRYGREHEAEAPPAIAPAGAVASSEV</sequence>
<feature type="transmembrane region" description="Helical" evidence="4">
    <location>
        <begin position="108"/>
        <end position="129"/>
    </location>
</feature>
<name>A0A062VF93_9PROT</name>
<dbReference type="InterPro" id="IPR022324">
    <property type="entry name" value="Bacilysin_exporter_BacE_put"/>
</dbReference>
<keyword evidence="1 4" id="KW-0812">Transmembrane</keyword>
<reference evidence="6 7" key="1">
    <citation type="journal article" date="2014" name="Antonie Van Leeuwenhoek">
        <title>Hyphomonas beringensis sp. nov. and Hyphomonas chukchiensis sp. nov., isolated from surface seawater of the Bering Sea and Chukchi Sea.</title>
        <authorList>
            <person name="Li C."/>
            <person name="Lai Q."/>
            <person name="Li G."/>
            <person name="Dong C."/>
            <person name="Wang J."/>
            <person name="Liao Y."/>
            <person name="Shao Z."/>
        </authorList>
    </citation>
    <scope>NUCLEOTIDE SEQUENCE [LARGE SCALE GENOMIC DNA]</scope>
    <source>
        <strain evidence="6 7">PS728</strain>
    </source>
</reference>
<evidence type="ECO:0000256" key="2">
    <source>
        <dbReference type="ARBA" id="ARBA00022989"/>
    </source>
</evidence>
<dbReference type="AlphaFoldDB" id="A0A062VF93"/>
<dbReference type="EMBL" id="ARYM01000012">
    <property type="protein sequence ID" value="KCZ98149.1"/>
    <property type="molecule type" value="Genomic_DNA"/>
</dbReference>
<feature type="transmembrane region" description="Helical" evidence="4">
    <location>
        <begin position="335"/>
        <end position="353"/>
    </location>
</feature>
<dbReference type="PANTHER" id="PTHR11360">
    <property type="entry name" value="MONOCARBOXYLATE TRANSPORTER"/>
    <property type="match status" value="1"/>
</dbReference>
<evidence type="ECO:0000313" key="6">
    <source>
        <dbReference type="EMBL" id="KCZ98149.1"/>
    </source>
</evidence>